<evidence type="ECO:0000313" key="2">
    <source>
        <dbReference type="Proteomes" id="UP000005220"/>
    </source>
</evidence>
<dbReference type="FunCoup" id="H2AU11">
    <property type="interactions" value="58"/>
</dbReference>
<organism evidence="1 2">
    <name type="scientific">Kazachstania africana (strain ATCC 22294 / BCRC 22015 / CBS 2517 / CECT 1963 / NBRC 1671 / NRRL Y-8276)</name>
    <name type="common">Yeast</name>
    <name type="synonym">Kluyveromyces africanus</name>
    <dbReference type="NCBI Taxonomy" id="1071382"/>
    <lineage>
        <taxon>Eukaryota</taxon>
        <taxon>Fungi</taxon>
        <taxon>Dikarya</taxon>
        <taxon>Ascomycota</taxon>
        <taxon>Saccharomycotina</taxon>
        <taxon>Saccharomycetes</taxon>
        <taxon>Saccharomycetales</taxon>
        <taxon>Saccharomycetaceae</taxon>
        <taxon>Kazachstania</taxon>
    </lineage>
</organism>
<dbReference type="HOGENOM" id="CLU_092488_1_1_1"/>
<dbReference type="GO" id="GO:0005743">
    <property type="term" value="C:mitochondrial inner membrane"/>
    <property type="evidence" value="ECO:0007669"/>
    <property type="project" value="EnsemblFungi"/>
</dbReference>
<dbReference type="InParanoid" id="H2AU11"/>
<dbReference type="OrthoDB" id="2100652at2759"/>
<dbReference type="PANTHER" id="PTHR28523">
    <property type="entry name" value="CYTOCHROME C OXIDASE ASSEMBLY FACTOR 1"/>
    <property type="match status" value="1"/>
</dbReference>
<dbReference type="GeneID" id="13885819"/>
<gene>
    <name evidence="1" type="primary">KAFR0D02140</name>
    <name evidence="1" type="ORF">KAFR_0D02140</name>
</gene>
<dbReference type="KEGG" id="kaf:KAFR_0D02140"/>
<proteinExistence type="predicted"/>
<dbReference type="eggNOG" id="ENOG502RZQV">
    <property type="taxonomic scope" value="Eukaryota"/>
</dbReference>
<dbReference type="InterPro" id="IPR014807">
    <property type="entry name" value="Coa1"/>
</dbReference>
<dbReference type="PANTHER" id="PTHR28523:SF1">
    <property type="entry name" value="CYTOCHROME C OXIDASE ASSEMBLY FACTOR 1"/>
    <property type="match status" value="1"/>
</dbReference>
<name>H2AU11_KAZAF</name>
<dbReference type="Pfam" id="PF08695">
    <property type="entry name" value="Coa1"/>
    <property type="match status" value="1"/>
</dbReference>
<accession>H2AU11</accession>
<dbReference type="EMBL" id="HE650824">
    <property type="protein sequence ID" value="CCF57861.1"/>
    <property type="molecule type" value="Genomic_DNA"/>
</dbReference>
<dbReference type="Proteomes" id="UP000005220">
    <property type="component" value="Chromosome 4"/>
</dbReference>
<evidence type="ECO:0008006" key="3">
    <source>
        <dbReference type="Google" id="ProtNLM"/>
    </source>
</evidence>
<dbReference type="InterPro" id="IPR042432">
    <property type="entry name" value="Coa1_fungi"/>
</dbReference>
<dbReference type="GO" id="GO:0033617">
    <property type="term" value="P:mitochondrial respiratory chain complex IV assembly"/>
    <property type="evidence" value="ECO:0007669"/>
    <property type="project" value="EnsemblFungi"/>
</dbReference>
<dbReference type="RefSeq" id="XP_003956996.1">
    <property type="nucleotide sequence ID" value="XM_003956947.1"/>
</dbReference>
<dbReference type="STRING" id="1071382.H2AU11"/>
<dbReference type="AlphaFoldDB" id="H2AU11"/>
<sequence length="182" mass="20858">MLRTLSRSKQSSNILALLKSSNSVYSRSFITTGARLNVEKPPLRIERELPNPFADRKKHMWQLVGFSVTMALTLSLIFNYEKTQNPIIDTTLHQLRGSNITRNILGENIQFDGLVPWVYGKLNPVAGKVDIKFYIKGTKDKVGTIKLIADRNNHNEEFLIHEWSLTVDDQKYDLLTENLTIN</sequence>
<evidence type="ECO:0000313" key="1">
    <source>
        <dbReference type="EMBL" id="CCF57861.1"/>
    </source>
</evidence>
<reference evidence="1 2" key="1">
    <citation type="journal article" date="2011" name="Proc. Natl. Acad. Sci. U.S.A.">
        <title>Evolutionary erosion of yeast sex chromosomes by mating-type switching accidents.</title>
        <authorList>
            <person name="Gordon J.L."/>
            <person name="Armisen D."/>
            <person name="Proux-Wera E."/>
            <person name="Oheigeartaigh S.S."/>
            <person name="Byrne K.P."/>
            <person name="Wolfe K.H."/>
        </authorList>
    </citation>
    <scope>NUCLEOTIDE SEQUENCE [LARGE SCALE GENOMIC DNA]</scope>
    <source>
        <strain evidence="2">ATCC 22294 / BCRC 22015 / CBS 2517 / CECT 1963 / NBRC 1671 / NRRL Y-8276</strain>
    </source>
</reference>
<keyword evidence="2" id="KW-1185">Reference proteome</keyword>
<protein>
    <recommendedName>
        <fullName evidence="3">Cytochrome c oxidase assembly factor 1</fullName>
    </recommendedName>
</protein>